<proteinExistence type="predicted"/>
<dbReference type="Proteomes" id="UP000199063">
    <property type="component" value="Unassembled WGS sequence"/>
</dbReference>
<organism evidence="1 2">
    <name type="scientific">Streptomyces wuyuanensis</name>
    <dbReference type="NCBI Taxonomy" id="1196353"/>
    <lineage>
        <taxon>Bacteria</taxon>
        <taxon>Bacillati</taxon>
        <taxon>Actinomycetota</taxon>
        <taxon>Actinomycetes</taxon>
        <taxon>Kitasatosporales</taxon>
        <taxon>Streptomycetaceae</taxon>
        <taxon>Streptomyces</taxon>
    </lineage>
</organism>
<dbReference type="AlphaFoldDB" id="A0A1G9UF84"/>
<gene>
    <name evidence="1" type="ORF">SAMN05444921_110123</name>
</gene>
<name>A0A1G9UF84_9ACTN</name>
<dbReference type="OrthoDB" id="4167484at2"/>
<protein>
    <submittedName>
        <fullName evidence="1">Uncharacterized protein</fullName>
    </submittedName>
</protein>
<evidence type="ECO:0000313" key="2">
    <source>
        <dbReference type="Proteomes" id="UP000199063"/>
    </source>
</evidence>
<dbReference type="GeneID" id="40830611"/>
<sequence>MVVSAVAAVMAANFVWNGTPYPSADPDAVARRLKDQSDRVHDDFALPGKHAASSGRVGTGACYHRGLRGIAHIDEARSDVRSFDLDWSVPDVPEATAREAQQRVRRRLLQQGWKLTHEGDRAGATFRELGFRFENTEGDQVDVRWNASTVTLFIGVHAPCALVPDGFAVYDWAEADWHPQDHTAGGRRGDKA</sequence>
<dbReference type="RefSeq" id="WP_093655467.1">
    <property type="nucleotide sequence ID" value="NZ_FNHI01000010.1"/>
</dbReference>
<dbReference type="EMBL" id="FNHI01000010">
    <property type="protein sequence ID" value="SDM58617.1"/>
    <property type="molecule type" value="Genomic_DNA"/>
</dbReference>
<accession>A0A1G9UF84</accession>
<evidence type="ECO:0000313" key="1">
    <source>
        <dbReference type="EMBL" id="SDM58617.1"/>
    </source>
</evidence>
<keyword evidence="2" id="KW-1185">Reference proteome</keyword>
<reference evidence="2" key="1">
    <citation type="submission" date="2016-10" db="EMBL/GenBank/DDBJ databases">
        <authorList>
            <person name="Varghese N."/>
            <person name="Submissions S."/>
        </authorList>
    </citation>
    <scope>NUCLEOTIDE SEQUENCE [LARGE SCALE GENOMIC DNA]</scope>
    <source>
        <strain evidence="2">CGMCC 4.7042</strain>
    </source>
</reference>